<dbReference type="EMBL" id="OX395130">
    <property type="protein sequence ID" value="CAI5773911.1"/>
    <property type="molecule type" value="Genomic_DNA"/>
</dbReference>
<accession>A0AA35KA81</accession>
<organism evidence="1 2">
    <name type="scientific">Podarcis lilfordi</name>
    <name type="common">Lilford's wall lizard</name>
    <dbReference type="NCBI Taxonomy" id="74358"/>
    <lineage>
        <taxon>Eukaryota</taxon>
        <taxon>Metazoa</taxon>
        <taxon>Chordata</taxon>
        <taxon>Craniata</taxon>
        <taxon>Vertebrata</taxon>
        <taxon>Euteleostomi</taxon>
        <taxon>Lepidosauria</taxon>
        <taxon>Squamata</taxon>
        <taxon>Bifurcata</taxon>
        <taxon>Unidentata</taxon>
        <taxon>Episquamata</taxon>
        <taxon>Laterata</taxon>
        <taxon>Lacertibaenia</taxon>
        <taxon>Lacertidae</taxon>
        <taxon>Podarcis</taxon>
    </lineage>
</organism>
<name>A0AA35KA81_9SAUR</name>
<protein>
    <submittedName>
        <fullName evidence="1">Uncharacterized protein</fullName>
    </submittedName>
</protein>
<proteinExistence type="predicted"/>
<gene>
    <name evidence="1" type="ORF">PODLI_1B034611</name>
</gene>
<sequence length="66" mass="7364">MKGAKEGGWFVPGLSQYKCWQLLYSQDYSVLQAGQDSSSARNMNVVRTVCLPVEGPKILKILVWTS</sequence>
<reference evidence="1" key="1">
    <citation type="submission" date="2022-12" db="EMBL/GenBank/DDBJ databases">
        <authorList>
            <person name="Alioto T."/>
            <person name="Alioto T."/>
            <person name="Gomez Garrido J."/>
        </authorList>
    </citation>
    <scope>NUCLEOTIDE SEQUENCE</scope>
</reference>
<dbReference type="AlphaFoldDB" id="A0AA35KA81"/>
<evidence type="ECO:0000313" key="2">
    <source>
        <dbReference type="Proteomes" id="UP001178461"/>
    </source>
</evidence>
<evidence type="ECO:0000313" key="1">
    <source>
        <dbReference type="EMBL" id="CAI5773911.1"/>
    </source>
</evidence>
<keyword evidence="2" id="KW-1185">Reference proteome</keyword>
<dbReference type="Proteomes" id="UP001178461">
    <property type="component" value="Chromosome 5"/>
</dbReference>